<dbReference type="Gene3D" id="2.40.170.20">
    <property type="entry name" value="TonB-dependent receptor, beta-barrel domain"/>
    <property type="match status" value="1"/>
</dbReference>
<dbReference type="InterPro" id="IPR000531">
    <property type="entry name" value="Beta-barrel_TonB"/>
</dbReference>
<dbReference type="GO" id="GO:0009279">
    <property type="term" value="C:cell outer membrane"/>
    <property type="evidence" value="ECO:0007669"/>
    <property type="project" value="UniProtKB-SubCell"/>
</dbReference>
<feature type="signal peptide" evidence="10">
    <location>
        <begin position="1"/>
        <end position="20"/>
    </location>
</feature>
<feature type="chain" id="PRO_5043578987" evidence="10">
    <location>
        <begin position="21"/>
        <end position="700"/>
    </location>
</feature>
<dbReference type="EMBL" id="CP139487">
    <property type="protein sequence ID" value="WPU64513.1"/>
    <property type="molecule type" value="Genomic_DNA"/>
</dbReference>
<evidence type="ECO:0000256" key="3">
    <source>
        <dbReference type="ARBA" id="ARBA00022452"/>
    </source>
</evidence>
<dbReference type="Pfam" id="PF07715">
    <property type="entry name" value="Plug"/>
    <property type="match status" value="1"/>
</dbReference>
<comment type="similarity">
    <text evidence="8 9">Belongs to the TonB-dependent receptor family.</text>
</comment>
<keyword evidence="7 8" id="KW-0998">Cell outer membrane</keyword>
<keyword evidence="10" id="KW-0732">Signal</keyword>
<keyword evidence="2 8" id="KW-0813">Transport</keyword>
<keyword evidence="14" id="KW-1185">Reference proteome</keyword>
<evidence type="ECO:0000256" key="5">
    <source>
        <dbReference type="ARBA" id="ARBA00023077"/>
    </source>
</evidence>
<dbReference type="Proteomes" id="UP001324634">
    <property type="component" value="Chromosome"/>
</dbReference>
<dbReference type="Pfam" id="PF00593">
    <property type="entry name" value="TonB_dep_Rec_b-barrel"/>
    <property type="match status" value="1"/>
</dbReference>
<dbReference type="SUPFAM" id="SSF56935">
    <property type="entry name" value="Porins"/>
    <property type="match status" value="1"/>
</dbReference>
<evidence type="ECO:0000259" key="12">
    <source>
        <dbReference type="Pfam" id="PF07715"/>
    </source>
</evidence>
<evidence type="ECO:0000256" key="4">
    <source>
        <dbReference type="ARBA" id="ARBA00022692"/>
    </source>
</evidence>
<keyword evidence="5 9" id="KW-0798">TonB box</keyword>
<gene>
    <name evidence="13" type="ORF">SOO65_17605</name>
</gene>
<evidence type="ECO:0000256" key="1">
    <source>
        <dbReference type="ARBA" id="ARBA00004571"/>
    </source>
</evidence>
<evidence type="ECO:0000256" key="2">
    <source>
        <dbReference type="ARBA" id="ARBA00022448"/>
    </source>
</evidence>
<comment type="subcellular location">
    <subcellularLocation>
        <location evidence="1 8">Cell outer membrane</location>
        <topology evidence="1 8">Multi-pass membrane protein</topology>
    </subcellularLocation>
</comment>
<keyword evidence="13" id="KW-0675">Receptor</keyword>
<evidence type="ECO:0000256" key="7">
    <source>
        <dbReference type="ARBA" id="ARBA00023237"/>
    </source>
</evidence>
<dbReference type="KEGG" id="psti:SOO65_17605"/>
<dbReference type="RefSeq" id="WP_321393446.1">
    <property type="nucleotide sequence ID" value="NZ_CP139487.1"/>
</dbReference>
<reference evidence="13 14" key="1">
    <citation type="submission" date="2023-11" db="EMBL/GenBank/DDBJ databases">
        <title>Peredibacter starrii A3.12.</title>
        <authorList>
            <person name="Mitchell R.J."/>
        </authorList>
    </citation>
    <scope>NUCLEOTIDE SEQUENCE [LARGE SCALE GENOMIC DNA]</scope>
    <source>
        <strain evidence="13 14">A3.12</strain>
    </source>
</reference>
<evidence type="ECO:0000256" key="9">
    <source>
        <dbReference type="RuleBase" id="RU003357"/>
    </source>
</evidence>
<evidence type="ECO:0000259" key="11">
    <source>
        <dbReference type="Pfam" id="PF00593"/>
    </source>
</evidence>
<evidence type="ECO:0000256" key="10">
    <source>
        <dbReference type="SAM" id="SignalP"/>
    </source>
</evidence>
<name>A0AAX4HMJ8_9BACT</name>
<protein>
    <submittedName>
        <fullName evidence="13">TonB-dependent receptor</fullName>
    </submittedName>
</protein>
<dbReference type="InterPro" id="IPR036942">
    <property type="entry name" value="Beta-barrel_TonB_sf"/>
</dbReference>
<organism evidence="13 14">
    <name type="scientific">Peredibacter starrii</name>
    <dbReference type="NCBI Taxonomy" id="28202"/>
    <lineage>
        <taxon>Bacteria</taxon>
        <taxon>Pseudomonadati</taxon>
        <taxon>Bdellovibrionota</taxon>
        <taxon>Bacteriovoracia</taxon>
        <taxon>Bacteriovoracales</taxon>
        <taxon>Bacteriovoracaceae</taxon>
        <taxon>Peredibacter</taxon>
    </lineage>
</organism>
<dbReference type="InterPro" id="IPR012910">
    <property type="entry name" value="Plug_dom"/>
</dbReference>
<dbReference type="GO" id="GO:0015344">
    <property type="term" value="F:siderophore uptake transmembrane transporter activity"/>
    <property type="evidence" value="ECO:0007669"/>
    <property type="project" value="TreeGrafter"/>
</dbReference>
<dbReference type="PANTHER" id="PTHR30069:SF49">
    <property type="entry name" value="OUTER MEMBRANE PROTEIN C"/>
    <property type="match status" value="1"/>
</dbReference>
<accession>A0AAX4HMJ8</accession>
<proteinExistence type="inferred from homology"/>
<dbReference type="InterPro" id="IPR037066">
    <property type="entry name" value="Plug_dom_sf"/>
</dbReference>
<dbReference type="GO" id="GO:0044718">
    <property type="term" value="P:siderophore transmembrane transport"/>
    <property type="evidence" value="ECO:0007669"/>
    <property type="project" value="TreeGrafter"/>
</dbReference>
<keyword evidence="6 8" id="KW-0472">Membrane</keyword>
<evidence type="ECO:0000313" key="13">
    <source>
        <dbReference type="EMBL" id="WPU64513.1"/>
    </source>
</evidence>
<dbReference type="AlphaFoldDB" id="A0AAX4HMJ8"/>
<dbReference type="PANTHER" id="PTHR30069">
    <property type="entry name" value="TONB-DEPENDENT OUTER MEMBRANE RECEPTOR"/>
    <property type="match status" value="1"/>
</dbReference>
<feature type="domain" description="TonB-dependent receptor-like beta-barrel" evidence="11">
    <location>
        <begin position="206"/>
        <end position="659"/>
    </location>
</feature>
<dbReference type="InterPro" id="IPR039426">
    <property type="entry name" value="TonB-dep_rcpt-like"/>
</dbReference>
<evidence type="ECO:0000256" key="8">
    <source>
        <dbReference type="PROSITE-ProRule" id="PRU01360"/>
    </source>
</evidence>
<evidence type="ECO:0000313" key="14">
    <source>
        <dbReference type="Proteomes" id="UP001324634"/>
    </source>
</evidence>
<dbReference type="Gene3D" id="2.170.130.10">
    <property type="entry name" value="TonB-dependent receptor, plug domain"/>
    <property type="match status" value="1"/>
</dbReference>
<dbReference type="PROSITE" id="PS52016">
    <property type="entry name" value="TONB_DEPENDENT_REC_3"/>
    <property type="match status" value="1"/>
</dbReference>
<sequence>MSLRLISLTFLTLYLGEAIAAQNLDEIEVEAPLSKPSKITPNESSQNIGGDSAALLDMIPGVSIQKGGGLSSLPVIQGMADDRINIKIDGATATSSCPNHMNPAMSYIDPSKITSLEVMAGITPVSAGGDSLAGSIVVRSGDLVFAESDEVIKQRLNIRSYFKSNNENQGASFQYAIATKKNYIGYSGFDEHANNYRDGEGNRLKSTLFNQNNQTLNLGRKLDDGVLSLKLTRAVVPYEGFINQRMDMVNNVSNMANLNYKGNLGSAIVDSTFFYQKTDHEMDMLSSERGGEMPMKTRSEEAGFNVKASYSLSADHLLTVGSDYDRYRLDDWWPGIEDLTVIMGPGDFQSINNGKRDRLGLFVETDSDWSSTFSTNLGFRTDIVSMDTDDVHGYNETDNLPADAAAFNAKSHKKRDHNYDVTLASKLKMDEHTDFEFGLGRKTRSPNLYERYAWAGTVTDPTDPMDMESMSASMDMLMINWFGDGNGYVGDINLKPEVAHKVSASLVAHDEASKEWELRFTPYYSDIKNFIDADFIGSANGNNFLRFANHDAVIFGADASGKVKITANLSLKATGSYTRGYRKDGRADLYHLMPLNGKVAVQYAFGKWVSDFGVTMVDKKSQVNELRTEPVTPGYALLDLGTSYQFSKLARLDLSISNLLDHNYALPLGGIDLVNHSPESRTAVAGMGRSVNMALNLEFF</sequence>
<feature type="domain" description="TonB-dependent receptor plug" evidence="12">
    <location>
        <begin position="43"/>
        <end position="134"/>
    </location>
</feature>
<keyword evidence="4 8" id="KW-0812">Transmembrane</keyword>
<keyword evidence="3 8" id="KW-1134">Transmembrane beta strand</keyword>
<evidence type="ECO:0000256" key="6">
    <source>
        <dbReference type="ARBA" id="ARBA00023136"/>
    </source>
</evidence>